<protein>
    <submittedName>
        <fullName evidence="2">Uncharacterized protein</fullName>
    </submittedName>
</protein>
<gene>
    <name evidence="2" type="ORF">g.18087</name>
</gene>
<dbReference type="EMBL" id="GDQN01009073">
    <property type="protein sequence ID" value="JAT81981.1"/>
    <property type="molecule type" value="Transcribed_RNA"/>
</dbReference>
<keyword evidence="1" id="KW-0812">Transmembrane</keyword>
<feature type="transmembrane region" description="Helical" evidence="1">
    <location>
        <begin position="35"/>
        <end position="55"/>
    </location>
</feature>
<feature type="non-terminal residue" evidence="2">
    <location>
        <position position="1"/>
    </location>
</feature>
<feature type="transmembrane region" description="Helical" evidence="1">
    <location>
        <begin position="6"/>
        <end position="23"/>
    </location>
</feature>
<keyword evidence="1" id="KW-0472">Membrane</keyword>
<organism evidence="2">
    <name type="scientific">Pectinophora gossypiella</name>
    <name type="common">Cotton pink bollworm</name>
    <name type="synonym">Depressaria gossypiella</name>
    <dbReference type="NCBI Taxonomy" id="13191"/>
    <lineage>
        <taxon>Eukaryota</taxon>
        <taxon>Metazoa</taxon>
        <taxon>Ecdysozoa</taxon>
        <taxon>Arthropoda</taxon>
        <taxon>Hexapoda</taxon>
        <taxon>Insecta</taxon>
        <taxon>Pterygota</taxon>
        <taxon>Neoptera</taxon>
        <taxon>Endopterygota</taxon>
        <taxon>Lepidoptera</taxon>
        <taxon>Glossata</taxon>
        <taxon>Ditrysia</taxon>
        <taxon>Gelechioidea</taxon>
        <taxon>Gelechiidae</taxon>
        <taxon>Apatetrinae</taxon>
        <taxon>Pectinophora</taxon>
    </lineage>
</organism>
<evidence type="ECO:0000313" key="2">
    <source>
        <dbReference type="EMBL" id="JAT81981.1"/>
    </source>
</evidence>
<keyword evidence="1" id="KW-1133">Transmembrane helix</keyword>
<dbReference type="AlphaFoldDB" id="A0A1E1W535"/>
<sequence>PPVLILLGIVALVFSALLVAGVIKKKSGFVKSFFIYGVITMPASLAFNLLCIIIFIGHDAYQYLCPHVGILFLHVIFALQLYVVHRTYRKFESTAVKQFNHARLDES</sequence>
<accession>A0A1E1W535</accession>
<proteinExistence type="predicted"/>
<evidence type="ECO:0000256" key="1">
    <source>
        <dbReference type="SAM" id="Phobius"/>
    </source>
</evidence>
<reference evidence="2" key="1">
    <citation type="submission" date="2015-09" db="EMBL/GenBank/DDBJ databases">
        <title>De novo assembly of Pectinophora gossypiella (Pink Bollworm) gut transcriptome.</title>
        <authorList>
            <person name="Tassone E.E."/>
        </authorList>
    </citation>
    <scope>NUCLEOTIDE SEQUENCE</scope>
</reference>
<name>A0A1E1W535_PECGO</name>
<feature type="transmembrane region" description="Helical" evidence="1">
    <location>
        <begin position="61"/>
        <end position="84"/>
    </location>
</feature>
<dbReference type="OrthoDB" id="7441394at2759"/>